<dbReference type="GeneID" id="25032167"/>
<dbReference type="VEuPathDB" id="FungiDB:SOCG_03195"/>
<evidence type="ECO:0000259" key="11">
    <source>
        <dbReference type="Pfam" id="PF01529"/>
    </source>
</evidence>
<dbReference type="AlphaFoldDB" id="S9RIY6"/>
<evidence type="ECO:0000313" key="12">
    <source>
        <dbReference type="EMBL" id="EPX73979.1"/>
    </source>
</evidence>
<dbReference type="EC" id="2.3.1.225" evidence="10"/>
<dbReference type="OMA" id="FQTEHEY"/>
<dbReference type="PANTHER" id="PTHR12246">
    <property type="entry name" value="PALMITOYLTRANSFERASE ZDHHC16"/>
    <property type="match status" value="1"/>
</dbReference>
<dbReference type="InterPro" id="IPR001594">
    <property type="entry name" value="Palmitoyltrfase_DHHC"/>
</dbReference>
<dbReference type="GO" id="GO:0019706">
    <property type="term" value="F:protein-cysteine S-palmitoyltransferase activity"/>
    <property type="evidence" value="ECO:0007669"/>
    <property type="project" value="UniProtKB-EC"/>
</dbReference>
<evidence type="ECO:0000256" key="5">
    <source>
        <dbReference type="ARBA" id="ARBA00023136"/>
    </source>
</evidence>
<evidence type="ECO:0000256" key="6">
    <source>
        <dbReference type="ARBA" id="ARBA00023139"/>
    </source>
</evidence>
<dbReference type="RefSeq" id="XP_013017137.1">
    <property type="nucleotide sequence ID" value="XM_013161683.1"/>
</dbReference>
<keyword evidence="7" id="KW-0449">Lipoprotein</keyword>
<dbReference type="GO" id="GO:0000324">
    <property type="term" value="C:fungal-type vacuole"/>
    <property type="evidence" value="ECO:0007669"/>
    <property type="project" value="EnsemblFungi"/>
</dbReference>
<feature type="domain" description="Palmitoyltransferase DHHC" evidence="11">
    <location>
        <begin position="96"/>
        <end position="220"/>
    </location>
</feature>
<evidence type="ECO:0000256" key="9">
    <source>
        <dbReference type="ARBA" id="ARBA00048048"/>
    </source>
</evidence>
<comment type="domain">
    <text evidence="10">The DHHC domain is required for palmitoyltransferase activity.</text>
</comment>
<dbReference type="Proteomes" id="UP000016088">
    <property type="component" value="Unassembled WGS sequence"/>
</dbReference>
<reference evidence="12 13" key="1">
    <citation type="journal article" date="2011" name="Science">
        <title>Comparative functional genomics of the fission yeasts.</title>
        <authorList>
            <person name="Rhind N."/>
            <person name="Chen Z."/>
            <person name="Yassour M."/>
            <person name="Thompson D.A."/>
            <person name="Haas B.J."/>
            <person name="Habib N."/>
            <person name="Wapinski I."/>
            <person name="Roy S."/>
            <person name="Lin M.F."/>
            <person name="Heiman D.I."/>
            <person name="Young S.K."/>
            <person name="Furuya K."/>
            <person name="Guo Y."/>
            <person name="Pidoux A."/>
            <person name="Chen H.M."/>
            <person name="Robbertse B."/>
            <person name="Goldberg J.M."/>
            <person name="Aoki K."/>
            <person name="Bayne E.H."/>
            <person name="Berlin A.M."/>
            <person name="Desjardins C.A."/>
            <person name="Dobbs E."/>
            <person name="Dukaj L."/>
            <person name="Fan L."/>
            <person name="FitzGerald M.G."/>
            <person name="French C."/>
            <person name="Gujja S."/>
            <person name="Hansen K."/>
            <person name="Keifenheim D."/>
            <person name="Levin J.Z."/>
            <person name="Mosher R.A."/>
            <person name="Mueller C.A."/>
            <person name="Pfiffner J."/>
            <person name="Priest M."/>
            <person name="Russ C."/>
            <person name="Smialowska A."/>
            <person name="Swoboda P."/>
            <person name="Sykes S.M."/>
            <person name="Vaughn M."/>
            <person name="Vengrova S."/>
            <person name="Yoder R."/>
            <person name="Zeng Q."/>
            <person name="Allshire R."/>
            <person name="Baulcombe D."/>
            <person name="Birren B.W."/>
            <person name="Brown W."/>
            <person name="Ekwall K."/>
            <person name="Kellis M."/>
            <person name="Leatherwood J."/>
            <person name="Levin H."/>
            <person name="Margalit H."/>
            <person name="Martienssen R."/>
            <person name="Nieduszynski C.A."/>
            <person name="Spatafora J.W."/>
            <person name="Friedman N."/>
            <person name="Dalgaard J.Z."/>
            <person name="Baumann P."/>
            <person name="Niki H."/>
            <person name="Regev A."/>
            <person name="Nusbaum C."/>
        </authorList>
    </citation>
    <scope>NUCLEOTIDE SEQUENCE [LARGE SCALE GENOMIC DNA]</scope>
    <source>
        <strain evidence="13">yFS286</strain>
    </source>
</reference>
<evidence type="ECO:0000256" key="8">
    <source>
        <dbReference type="ARBA" id="ARBA00023315"/>
    </source>
</evidence>
<comment type="catalytic activity">
    <reaction evidence="9 10">
        <text>L-cysteinyl-[protein] + hexadecanoyl-CoA = S-hexadecanoyl-L-cysteinyl-[protein] + CoA</text>
        <dbReference type="Rhea" id="RHEA:36683"/>
        <dbReference type="Rhea" id="RHEA-COMP:10131"/>
        <dbReference type="Rhea" id="RHEA-COMP:11032"/>
        <dbReference type="ChEBI" id="CHEBI:29950"/>
        <dbReference type="ChEBI" id="CHEBI:57287"/>
        <dbReference type="ChEBI" id="CHEBI:57379"/>
        <dbReference type="ChEBI" id="CHEBI:74151"/>
        <dbReference type="EC" id="2.3.1.225"/>
    </reaction>
</comment>
<keyword evidence="5 10" id="KW-0472">Membrane</keyword>
<feature type="transmembrane region" description="Helical" evidence="10">
    <location>
        <begin position="49"/>
        <end position="67"/>
    </location>
</feature>
<evidence type="ECO:0000256" key="1">
    <source>
        <dbReference type="ARBA" id="ARBA00004141"/>
    </source>
</evidence>
<keyword evidence="6" id="KW-0564">Palmitate</keyword>
<keyword evidence="13" id="KW-1185">Reference proteome</keyword>
<dbReference type="PROSITE" id="PS50216">
    <property type="entry name" value="DHHC"/>
    <property type="match status" value="1"/>
</dbReference>
<comment type="similarity">
    <text evidence="10">Belongs to the DHHC palmitoyltransferase family.</text>
</comment>
<dbReference type="InterPro" id="IPR039859">
    <property type="entry name" value="PFA4/ZDH16/20/ERF2-like"/>
</dbReference>
<evidence type="ECO:0000256" key="7">
    <source>
        <dbReference type="ARBA" id="ARBA00023288"/>
    </source>
</evidence>
<name>S9RIY6_SCHOY</name>
<accession>S9RIY6</accession>
<feature type="transmembrane region" description="Helical" evidence="10">
    <location>
        <begin position="141"/>
        <end position="161"/>
    </location>
</feature>
<evidence type="ECO:0000256" key="3">
    <source>
        <dbReference type="ARBA" id="ARBA00022692"/>
    </source>
</evidence>
<dbReference type="OrthoDB" id="302728at2759"/>
<evidence type="ECO:0000256" key="4">
    <source>
        <dbReference type="ARBA" id="ARBA00022989"/>
    </source>
</evidence>
<dbReference type="EMBL" id="KE503206">
    <property type="protein sequence ID" value="EPX73979.1"/>
    <property type="molecule type" value="Genomic_DNA"/>
</dbReference>
<keyword evidence="4 10" id="KW-1133">Transmembrane helix</keyword>
<dbReference type="GO" id="GO:0016020">
    <property type="term" value="C:membrane"/>
    <property type="evidence" value="ECO:0007669"/>
    <property type="project" value="UniProtKB-SubCell"/>
</dbReference>
<gene>
    <name evidence="12" type="ORF">SOCG_03195</name>
</gene>
<protein>
    <recommendedName>
        <fullName evidence="10">Palmitoyltransferase</fullName>
        <ecNumber evidence="10">2.3.1.225</ecNumber>
    </recommendedName>
</protein>
<organism evidence="12 13">
    <name type="scientific">Schizosaccharomyces octosporus (strain yFS286)</name>
    <name type="common">Fission yeast</name>
    <name type="synonym">Octosporomyces octosporus</name>
    <dbReference type="NCBI Taxonomy" id="483514"/>
    <lineage>
        <taxon>Eukaryota</taxon>
        <taxon>Fungi</taxon>
        <taxon>Dikarya</taxon>
        <taxon>Ascomycota</taxon>
        <taxon>Taphrinomycotina</taxon>
        <taxon>Schizosaccharomycetes</taxon>
        <taxon>Schizosaccharomycetales</taxon>
        <taxon>Schizosaccharomycetaceae</taxon>
        <taxon>Schizosaccharomyces</taxon>
    </lineage>
</organism>
<dbReference type="eggNOG" id="KOG1315">
    <property type="taxonomic scope" value="Eukaryota"/>
</dbReference>
<sequence>MGYIRGLIDLFKIALLKLIKNGLQIFALILMTEAQWLNWVIHKLSPSRLGQFQLVLYILMVFSYIYANITPPGTPMTALFEPKTSNQYMKRKDGMPRYCSKCLQYKADRTHHCSRCDSCVLRMDHHCLWFRNCIGFHNHKLFYLVCLYLTTYSLTSVYSTFMAITKHFTAANGTISSVYLVFWGSLFAFAFGLSIVMVAFTVYHTFLLFQNITTLESMKSSWSKYAKSTQPFNVGLYNNWCQVMGSAPWFWFLPVRNSIGNGTVYPINQNALPYIPSSEEKLETSFEKTSAPIGYRENEWASDEEEFAMKSRRWNPHLGQFEWLDEVV</sequence>
<feature type="transmembrane region" description="Helical" evidence="10">
    <location>
        <begin position="21"/>
        <end position="37"/>
    </location>
</feature>
<keyword evidence="8 10" id="KW-0012">Acyltransferase</keyword>
<feature type="transmembrane region" description="Helical" evidence="10">
    <location>
        <begin position="181"/>
        <end position="209"/>
    </location>
</feature>
<proteinExistence type="inferred from homology"/>
<evidence type="ECO:0000313" key="13">
    <source>
        <dbReference type="Proteomes" id="UP000016088"/>
    </source>
</evidence>
<dbReference type="Pfam" id="PF01529">
    <property type="entry name" value="DHHC"/>
    <property type="match status" value="1"/>
</dbReference>
<evidence type="ECO:0000256" key="10">
    <source>
        <dbReference type="RuleBase" id="RU079119"/>
    </source>
</evidence>
<dbReference type="HOGENOM" id="CLU_845091_0_0_1"/>
<keyword evidence="2 10" id="KW-0808">Transferase</keyword>
<comment type="subcellular location">
    <subcellularLocation>
        <location evidence="1">Membrane</location>
        <topology evidence="1">Multi-pass membrane protein</topology>
    </subcellularLocation>
</comment>
<keyword evidence="3 10" id="KW-0812">Transmembrane</keyword>
<evidence type="ECO:0000256" key="2">
    <source>
        <dbReference type="ARBA" id="ARBA00022679"/>
    </source>
</evidence>